<dbReference type="PANTHER" id="PTHR36852">
    <property type="entry name" value="PROTEIN GVPL 2"/>
    <property type="match status" value="1"/>
</dbReference>
<evidence type="ECO:0000256" key="3">
    <source>
        <dbReference type="ARBA" id="ARBA00035643"/>
    </source>
</evidence>
<dbReference type="InterPro" id="IPR009430">
    <property type="entry name" value="GvpL/GvpF"/>
</dbReference>
<proteinExistence type="inferred from homology"/>
<comment type="subcellular location">
    <subcellularLocation>
        <location evidence="2">Gas vesicle</location>
    </subcellularLocation>
</comment>
<feature type="region of interest" description="Disordered" evidence="4">
    <location>
        <begin position="1"/>
        <end position="27"/>
    </location>
</feature>
<accession>A0A9W6Q2J6</accession>
<keyword evidence="1" id="KW-0304">Gas vesicle</keyword>
<dbReference type="Pfam" id="PF06386">
    <property type="entry name" value="GvpL_GvpF"/>
    <property type="match status" value="1"/>
</dbReference>
<evidence type="ECO:0000313" key="5">
    <source>
        <dbReference type="EMBL" id="GLW67356.1"/>
    </source>
</evidence>
<evidence type="ECO:0000256" key="4">
    <source>
        <dbReference type="SAM" id="MobiDB-lite"/>
    </source>
</evidence>
<evidence type="ECO:0000313" key="6">
    <source>
        <dbReference type="Proteomes" id="UP001165124"/>
    </source>
</evidence>
<comment type="similarity">
    <text evidence="3">Belongs to the gas vesicle GvpF/GvpL family.</text>
</comment>
<gene>
    <name evidence="5" type="ORF">Arub01_55990</name>
</gene>
<sequence length="303" mass="33051">MNHPMSDRDRQPQTRQPPVRGEQTPGSQAGTAVYLYGVARGLDTAVLGGVTGVTSAPVRAVPEGDLIALVSTVDLADFGEDALRDHLEDLAWLEAAARAHHEVVDRAAQAAPTAPVRIATLYRDDDRVRQVLADQHGEFTRVLDLISGRTEWGVKIYVHPEAFDAGAALPEPQPAAARGSGGPGASYLRRRQAQRRSRQEADRRISDYAQSVHERLTRYARASRRHPPQDQRLSGHTGVPVLNMAYLLDDEHTKEFLDTARRADAELTGVDVEVTGPWPPYSFIDTTDTTGGTGGGRREGEGR</sequence>
<reference evidence="5" key="1">
    <citation type="submission" date="2023-02" db="EMBL/GenBank/DDBJ databases">
        <title>Actinomadura rubrobrunea NBRC 14622.</title>
        <authorList>
            <person name="Ichikawa N."/>
            <person name="Sato H."/>
            <person name="Tonouchi N."/>
        </authorList>
    </citation>
    <scope>NUCLEOTIDE SEQUENCE</scope>
    <source>
        <strain evidence="5">NBRC 14622</strain>
    </source>
</reference>
<feature type="compositionally biased region" description="Basic and acidic residues" evidence="4">
    <location>
        <begin position="1"/>
        <end position="12"/>
    </location>
</feature>
<protein>
    <submittedName>
        <fullName evidence="5">Gas vesicle protein</fullName>
    </submittedName>
</protein>
<evidence type="ECO:0000256" key="2">
    <source>
        <dbReference type="ARBA" id="ARBA00035108"/>
    </source>
</evidence>
<feature type="region of interest" description="Disordered" evidence="4">
    <location>
        <begin position="171"/>
        <end position="203"/>
    </location>
</feature>
<dbReference type="Proteomes" id="UP001165124">
    <property type="component" value="Unassembled WGS sequence"/>
</dbReference>
<dbReference type="RefSeq" id="WP_217998541.1">
    <property type="nucleotide sequence ID" value="NZ_BSRZ01000022.1"/>
</dbReference>
<dbReference type="PANTHER" id="PTHR36852:SF1">
    <property type="entry name" value="PROTEIN GVPL 2"/>
    <property type="match status" value="1"/>
</dbReference>
<name>A0A9W6Q2J6_9ACTN</name>
<dbReference type="AlphaFoldDB" id="A0A9W6Q2J6"/>
<dbReference type="GO" id="GO:0031411">
    <property type="term" value="C:gas vesicle"/>
    <property type="evidence" value="ECO:0007669"/>
    <property type="project" value="UniProtKB-SubCell"/>
</dbReference>
<keyword evidence="6" id="KW-1185">Reference proteome</keyword>
<dbReference type="GO" id="GO:0031412">
    <property type="term" value="P:gas vesicle organization"/>
    <property type="evidence" value="ECO:0007669"/>
    <property type="project" value="InterPro"/>
</dbReference>
<dbReference type="EMBL" id="BSRZ01000022">
    <property type="protein sequence ID" value="GLW67356.1"/>
    <property type="molecule type" value="Genomic_DNA"/>
</dbReference>
<organism evidence="5 6">
    <name type="scientific">Actinomadura rubrobrunea</name>
    <dbReference type="NCBI Taxonomy" id="115335"/>
    <lineage>
        <taxon>Bacteria</taxon>
        <taxon>Bacillati</taxon>
        <taxon>Actinomycetota</taxon>
        <taxon>Actinomycetes</taxon>
        <taxon>Streptosporangiales</taxon>
        <taxon>Thermomonosporaceae</taxon>
        <taxon>Actinomadura</taxon>
    </lineage>
</organism>
<evidence type="ECO:0000256" key="1">
    <source>
        <dbReference type="ARBA" id="ARBA00022987"/>
    </source>
</evidence>
<feature type="region of interest" description="Disordered" evidence="4">
    <location>
        <begin position="274"/>
        <end position="303"/>
    </location>
</feature>
<comment type="caution">
    <text evidence="5">The sequence shown here is derived from an EMBL/GenBank/DDBJ whole genome shotgun (WGS) entry which is preliminary data.</text>
</comment>